<proteinExistence type="predicted"/>
<keyword evidence="2" id="KW-1185">Reference proteome</keyword>
<sequence length="167" mass="19307">MSTPVQYDGFWHIPLSQELQDTLRSADQSPITSSQLKKLPYPGIDLRESPWNNEKLDAARKVIVELTSYIKNWPEKENFPKNWEGKDLTLFEGALCTEEDQRDIYIPRQLQPDDAQVIIHNKQTGSTRPLTWDESYVYMLEAGVRVIVVKGPIRFFLLAVKCKQQGK</sequence>
<dbReference type="EMBL" id="LKCW01000071">
    <property type="protein sequence ID" value="KPM41076.1"/>
    <property type="molecule type" value="Genomic_DNA"/>
</dbReference>
<organism evidence="1 2">
    <name type="scientific">Neonectria ditissima</name>
    <dbReference type="NCBI Taxonomy" id="78410"/>
    <lineage>
        <taxon>Eukaryota</taxon>
        <taxon>Fungi</taxon>
        <taxon>Dikarya</taxon>
        <taxon>Ascomycota</taxon>
        <taxon>Pezizomycotina</taxon>
        <taxon>Sordariomycetes</taxon>
        <taxon>Hypocreomycetidae</taxon>
        <taxon>Hypocreales</taxon>
        <taxon>Nectriaceae</taxon>
        <taxon>Neonectria</taxon>
    </lineage>
</organism>
<evidence type="ECO:0000313" key="2">
    <source>
        <dbReference type="Proteomes" id="UP000050424"/>
    </source>
</evidence>
<gene>
    <name evidence="1" type="ORF">AK830_g5486</name>
</gene>
<dbReference type="Proteomes" id="UP000050424">
    <property type="component" value="Unassembled WGS sequence"/>
</dbReference>
<reference evidence="1 2" key="1">
    <citation type="submission" date="2015-09" db="EMBL/GenBank/DDBJ databases">
        <title>Draft genome of a European isolate of the apple canker pathogen Neonectria ditissima.</title>
        <authorList>
            <person name="Gomez-Cortecero A."/>
            <person name="Harrison R.J."/>
            <person name="Armitage A.D."/>
        </authorList>
    </citation>
    <scope>NUCLEOTIDE SEQUENCE [LARGE SCALE GENOMIC DNA]</scope>
    <source>
        <strain evidence="1 2">R09/05</strain>
    </source>
</reference>
<accession>A0A0N8H786</accession>
<protein>
    <submittedName>
        <fullName evidence="1">Uncharacterized protein</fullName>
    </submittedName>
</protein>
<name>A0A0N8H786_9HYPO</name>
<comment type="caution">
    <text evidence="1">The sequence shown here is derived from an EMBL/GenBank/DDBJ whole genome shotgun (WGS) entry which is preliminary data.</text>
</comment>
<dbReference type="AlphaFoldDB" id="A0A0N8H786"/>
<dbReference type="OrthoDB" id="5009743at2759"/>
<evidence type="ECO:0000313" key="1">
    <source>
        <dbReference type="EMBL" id="KPM41076.1"/>
    </source>
</evidence>